<name>A0A3S0Z8B0_ELYCH</name>
<reference evidence="2 3" key="1">
    <citation type="submission" date="2019-01" db="EMBL/GenBank/DDBJ databases">
        <title>A draft genome assembly of the solar-powered sea slug Elysia chlorotica.</title>
        <authorList>
            <person name="Cai H."/>
            <person name="Li Q."/>
            <person name="Fang X."/>
            <person name="Li J."/>
            <person name="Curtis N.E."/>
            <person name="Altenburger A."/>
            <person name="Shibata T."/>
            <person name="Feng M."/>
            <person name="Maeda T."/>
            <person name="Schwartz J.A."/>
            <person name="Shigenobu S."/>
            <person name="Lundholm N."/>
            <person name="Nishiyama T."/>
            <person name="Yang H."/>
            <person name="Hasebe M."/>
            <person name="Li S."/>
            <person name="Pierce S.K."/>
            <person name="Wang J."/>
        </authorList>
    </citation>
    <scope>NUCLEOTIDE SEQUENCE [LARGE SCALE GENOMIC DNA]</scope>
    <source>
        <strain evidence="2">EC2010</strain>
        <tissue evidence="2">Whole organism of an adult</tissue>
    </source>
</reference>
<gene>
    <name evidence="2" type="ORF">EGW08_019225</name>
</gene>
<protein>
    <recommendedName>
        <fullName evidence="4">Armadillo repeat-containing domain-containing protein</fullName>
    </recommendedName>
</protein>
<evidence type="ECO:0008006" key="4">
    <source>
        <dbReference type="Google" id="ProtNLM"/>
    </source>
</evidence>
<feature type="region of interest" description="Disordered" evidence="1">
    <location>
        <begin position="675"/>
        <end position="723"/>
    </location>
</feature>
<dbReference type="SUPFAM" id="SSF48371">
    <property type="entry name" value="ARM repeat"/>
    <property type="match status" value="1"/>
</dbReference>
<evidence type="ECO:0000313" key="3">
    <source>
        <dbReference type="Proteomes" id="UP000271974"/>
    </source>
</evidence>
<feature type="compositionally biased region" description="Acidic residues" evidence="1">
    <location>
        <begin position="801"/>
        <end position="814"/>
    </location>
</feature>
<dbReference type="Proteomes" id="UP000271974">
    <property type="component" value="Unassembled WGS sequence"/>
</dbReference>
<accession>A0A3S0Z8B0</accession>
<sequence length="840" mass="93162">MSRSSDVDLAVWVQTAECPLNSDSSSGDSPNGGFGDLTINAGSNGDGSGDGYVEGAAEDFGTAGGVGGARGMDSMESYMGGGGRVVDCGAGDCGRGDAVISPDVDKELLRRLAARHDDFLSTLKSRYRFSSITELDEWEQCAEADIIRETTHCPCWPCDLVTDFWVKVKIYVAKRCKLACCQEYTWPHEWARRRRFCISKAYYMRILDMTTREQDSILRWADLVASQDANKFRTQRVAWSIMEEHLAILAYSQNKELVFLAARICIEALAKNKAPYITLISNMGGLNVLLKLTATDFPLLKTRVFACLEIMSKNASVSERLVQQGILALAVHGLDANSSPDLQLSCLFILNSLCQERRNLTKALAVDNYAVAKSCMRILTDWTLHIPGKSQTSRTQSLNLHHVQSWCTIPRQSLVLLCKLCVDETACRQLVKRGLVLKLRSIWFKWDMDRELVMEALAVIARWPRLGDKICKEGFLPIMSEALQAKDYIEQVLEIMLNLGRRHLSEMIEAGLLDHVVSCFGQREFCRHDSALLSILASFISSERVRRLLLADDGRPYTVLLEVAMSTTDYARLQTCSSVLSKMDTQVVPQPLLRSHCVLLVAYVDKLLKTGPDGLVLHGLWQLRDYLRVDFLAKAFHDHHCQRVVEILAAAPYKDAVRSLAQEVLQILTDQRSRQASMKVKSPRSNNGTDTWQCIDTDSDDEPSPPGGAVLQHSQHTPGMPGDTDFMAVAEKIVTSAVTDAASINLEACAASGFSDSDLGDQNDATLDAAPMLQTCETEEDSDKFSDVDPDAEVQVNIIDATDEDSASLEDTEDNGISRNEESDDDFEIITVNDQDYVNI</sequence>
<comment type="caution">
    <text evidence="2">The sequence shown here is derived from an EMBL/GenBank/DDBJ whole genome shotgun (WGS) entry which is preliminary data.</text>
</comment>
<feature type="region of interest" description="Disordered" evidence="1">
    <location>
        <begin position="19"/>
        <end position="55"/>
    </location>
</feature>
<feature type="region of interest" description="Disordered" evidence="1">
    <location>
        <begin position="799"/>
        <end position="825"/>
    </location>
</feature>
<organism evidence="2 3">
    <name type="scientific">Elysia chlorotica</name>
    <name type="common">Eastern emerald elysia</name>
    <name type="synonym">Sea slug</name>
    <dbReference type="NCBI Taxonomy" id="188477"/>
    <lineage>
        <taxon>Eukaryota</taxon>
        <taxon>Metazoa</taxon>
        <taxon>Spiralia</taxon>
        <taxon>Lophotrochozoa</taxon>
        <taxon>Mollusca</taxon>
        <taxon>Gastropoda</taxon>
        <taxon>Heterobranchia</taxon>
        <taxon>Euthyneura</taxon>
        <taxon>Panpulmonata</taxon>
        <taxon>Sacoglossa</taxon>
        <taxon>Placobranchoidea</taxon>
        <taxon>Plakobranchidae</taxon>
        <taxon>Elysia</taxon>
    </lineage>
</organism>
<dbReference type="EMBL" id="RQTK01000985">
    <property type="protein sequence ID" value="RUS73019.1"/>
    <property type="molecule type" value="Genomic_DNA"/>
</dbReference>
<dbReference type="AlphaFoldDB" id="A0A3S0Z8B0"/>
<feature type="compositionally biased region" description="Polar residues" evidence="1">
    <location>
        <begin position="683"/>
        <end position="696"/>
    </location>
</feature>
<keyword evidence="3" id="KW-1185">Reference proteome</keyword>
<dbReference type="OrthoDB" id="6120180at2759"/>
<evidence type="ECO:0000313" key="2">
    <source>
        <dbReference type="EMBL" id="RUS73019.1"/>
    </source>
</evidence>
<dbReference type="InterPro" id="IPR011989">
    <property type="entry name" value="ARM-like"/>
</dbReference>
<proteinExistence type="predicted"/>
<evidence type="ECO:0000256" key="1">
    <source>
        <dbReference type="SAM" id="MobiDB-lite"/>
    </source>
</evidence>
<dbReference type="Gene3D" id="1.25.10.10">
    <property type="entry name" value="Leucine-rich Repeat Variant"/>
    <property type="match status" value="1"/>
</dbReference>
<dbReference type="InterPro" id="IPR016024">
    <property type="entry name" value="ARM-type_fold"/>
</dbReference>